<feature type="compositionally biased region" description="Basic and acidic residues" evidence="4">
    <location>
        <begin position="290"/>
        <end position="299"/>
    </location>
</feature>
<accession>A0ABP8W3W6</accession>
<evidence type="ECO:0000256" key="2">
    <source>
        <dbReference type="ARBA" id="ARBA00022741"/>
    </source>
</evidence>
<evidence type="ECO:0000259" key="5">
    <source>
        <dbReference type="PROSITE" id="PS50893"/>
    </source>
</evidence>
<feature type="compositionally biased region" description="Basic and acidic residues" evidence="4">
    <location>
        <begin position="262"/>
        <end position="272"/>
    </location>
</feature>
<keyword evidence="3 6" id="KW-0067">ATP-binding</keyword>
<feature type="domain" description="ABC transporter" evidence="5">
    <location>
        <begin position="10"/>
        <end position="258"/>
    </location>
</feature>
<dbReference type="InterPro" id="IPR003439">
    <property type="entry name" value="ABC_transporter-like_ATP-bd"/>
</dbReference>
<dbReference type="SMART" id="SM00382">
    <property type="entry name" value="AAA"/>
    <property type="match status" value="2"/>
</dbReference>
<reference evidence="7" key="1">
    <citation type="journal article" date="2019" name="Int. J. Syst. Evol. Microbiol.">
        <title>The Global Catalogue of Microorganisms (GCM) 10K type strain sequencing project: providing services to taxonomists for standard genome sequencing and annotation.</title>
        <authorList>
            <consortium name="The Broad Institute Genomics Platform"/>
            <consortium name="The Broad Institute Genome Sequencing Center for Infectious Disease"/>
            <person name="Wu L."/>
            <person name="Ma J."/>
        </authorList>
    </citation>
    <scope>NUCLEOTIDE SEQUENCE [LARGE SCALE GENOMIC DNA]</scope>
    <source>
        <strain evidence="7">JCM 18127</strain>
    </source>
</reference>
<evidence type="ECO:0000313" key="6">
    <source>
        <dbReference type="EMBL" id="GAA4677867.1"/>
    </source>
</evidence>
<sequence length="495" mass="53321">MHTPPAHVHLRATDLAVSIAGNRVLSGVSLTLTPRSRTAIVGENGTGKSTLLRLLAGELEPDAGLVESTAHLGVVHQTLALDGDPTVGSLVAHATARSRAAVADLDDAAAALGCGQPGADERYGSALELATLLDAWDADRRVDLALEALGACQDRARPLRHLSVGQRYRVRLACALGGDDDLLLLDEPTNHLDAAGLDFLTQHLRRRPGGYAVVSHDRAFLRDVADDFVDLDPTADGRSRTYGGGYDAWQRGRDAELQRWRQEHTAQTDEAARLGQAVEQARSRLSTGWRPDKGTDKHGRQSRAPGVVQHLRRQEQRLAEHRVVAPPPPPAFSWPEPAPRPGVPLLRADDVSLPGRLDPPRSLLLHGGDRLLVTGPNGAGKSTLLEILGGRLAPGTGTVRVLSGARVGTLPQETDDADGVSRRRSPGESRRRALQRLLHDRPDVLVLDEPSNHLSAWLVDQLTAAVRRTPAAVVLATHDRQLLHDLQDWPALHLG</sequence>
<organism evidence="6 7">
    <name type="scientific">Nocardioides nanhaiensis</name>
    <dbReference type="NCBI Taxonomy" id="1476871"/>
    <lineage>
        <taxon>Bacteria</taxon>
        <taxon>Bacillati</taxon>
        <taxon>Actinomycetota</taxon>
        <taxon>Actinomycetes</taxon>
        <taxon>Propionibacteriales</taxon>
        <taxon>Nocardioidaceae</taxon>
        <taxon>Nocardioides</taxon>
    </lineage>
</organism>
<keyword evidence="2" id="KW-0547">Nucleotide-binding</keyword>
<evidence type="ECO:0000256" key="1">
    <source>
        <dbReference type="ARBA" id="ARBA00022737"/>
    </source>
</evidence>
<evidence type="ECO:0000256" key="4">
    <source>
        <dbReference type="SAM" id="MobiDB-lite"/>
    </source>
</evidence>
<dbReference type="PANTHER" id="PTHR19211:SF14">
    <property type="entry name" value="ATP-BINDING CASSETTE SUB-FAMILY F MEMBER 1"/>
    <property type="match status" value="1"/>
</dbReference>
<gene>
    <name evidence="6" type="ORF">GCM10023226_13890</name>
</gene>
<dbReference type="EMBL" id="BAABIM010000001">
    <property type="protein sequence ID" value="GAA4677867.1"/>
    <property type="molecule type" value="Genomic_DNA"/>
</dbReference>
<dbReference type="Pfam" id="PF00005">
    <property type="entry name" value="ABC_tran"/>
    <property type="match status" value="2"/>
</dbReference>
<comment type="caution">
    <text evidence="6">The sequence shown here is derived from an EMBL/GenBank/DDBJ whole genome shotgun (WGS) entry which is preliminary data.</text>
</comment>
<evidence type="ECO:0000313" key="7">
    <source>
        <dbReference type="Proteomes" id="UP001500621"/>
    </source>
</evidence>
<name>A0ABP8W3W6_9ACTN</name>
<dbReference type="InterPro" id="IPR003593">
    <property type="entry name" value="AAA+_ATPase"/>
</dbReference>
<dbReference type="InterPro" id="IPR050611">
    <property type="entry name" value="ABCF"/>
</dbReference>
<dbReference type="SUPFAM" id="SSF52540">
    <property type="entry name" value="P-loop containing nucleoside triphosphate hydrolases"/>
    <property type="match status" value="2"/>
</dbReference>
<keyword evidence="7" id="KW-1185">Reference proteome</keyword>
<dbReference type="Proteomes" id="UP001500621">
    <property type="component" value="Unassembled WGS sequence"/>
</dbReference>
<dbReference type="Gene3D" id="3.40.50.300">
    <property type="entry name" value="P-loop containing nucleotide triphosphate hydrolases"/>
    <property type="match status" value="3"/>
</dbReference>
<feature type="compositionally biased region" description="Basic and acidic residues" evidence="4">
    <location>
        <begin position="419"/>
        <end position="430"/>
    </location>
</feature>
<dbReference type="PANTHER" id="PTHR19211">
    <property type="entry name" value="ATP-BINDING TRANSPORT PROTEIN-RELATED"/>
    <property type="match status" value="1"/>
</dbReference>
<proteinExistence type="predicted"/>
<dbReference type="RefSeq" id="WP_345264008.1">
    <property type="nucleotide sequence ID" value="NZ_BAABIM010000001.1"/>
</dbReference>
<protein>
    <submittedName>
        <fullName evidence="6">ATP-binding cassette domain-containing protein</fullName>
    </submittedName>
</protein>
<evidence type="ECO:0000256" key="3">
    <source>
        <dbReference type="ARBA" id="ARBA00022840"/>
    </source>
</evidence>
<keyword evidence="1" id="KW-0677">Repeat</keyword>
<dbReference type="InterPro" id="IPR027417">
    <property type="entry name" value="P-loop_NTPase"/>
</dbReference>
<feature type="region of interest" description="Disordered" evidence="4">
    <location>
        <begin position="410"/>
        <end position="430"/>
    </location>
</feature>
<feature type="region of interest" description="Disordered" evidence="4">
    <location>
        <begin position="262"/>
        <end position="307"/>
    </location>
</feature>
<dbReference type="PROSITE" id="PS50893">
    <property type="entry name" value="ABC_TRANSPORTER_2"/>
    <property type="match status" value="1"/>
</dbReference>
<dbReference type="GO" id="GO:0005524">
    <property type="term" value="F:ATP binding"/>
    <property type="evidence" value="ECO:0007669"/>
    <property type="project" value="UniProtKB-KW"/>
</dbReference>